<dbReference type="AlphaFoldDB" id="M1DUY9"/>
<dbReference type="Proteomes" id="UP000011115">
    <property type="component" value="Unassembled WGS sequence"/>
</dbReference>
<accession>M1DUY9</accession>
<proteinExistence type="predicted"/>
<keyword evidence="2" id="KW-1185">Reference proteome</keyword>
<dbReference type="Gramene" id="PGSC0003DMT400094823">
    <property type="protein sequence ID" value="PGSC0003DMT400094823"/>
    <property type="gene ID" value="PGSC0003DMG400044394"/>
</dbReference>
<organism evidence="1 2">
    <name type="scientific">Solanum tuberosum</name>
    <name type="common">Potato</name>
    <dbReference type="NCBI Taxonomy" id="4113"/>
    <lineage>
        <taxon>Eukaryota</taxon>
        <taxon>Viridiplantae</taxon>
        <taxon>Streptophyta</taxon>
        <taxon>Embryophyta</taxon>
        <taxon>Tracheophyta</taxon>
        <taxon>Spermatophyta</taxon>
        <taxon>Magnoliopsida</taxon>
        <taxon>eudicotyledons</taxon>
        <taxon>Gunneridae</taxon>
        <taxon>Pentapetalae</taxon>
        <taxon>asterids</taxon>
        <taxon>lamiids</taxon>
        <taxon>Solanales</taxon>
        <taxon>Solanaceae</taxon>
        <taxon>Solanoideae</taxon>
        <taxon>Solaneae</taxon>
        <taxon>Solanum</taxon>
    </lineage>
</organism>
<reference evidence="1" key="2">
    <citation type="submission" date="2015-06" db="UniProtKB">
        <authorList>
            <consortium name="EnsemblPlants"/>
        </authorList>
    </citation>
    <scope>IDENTIFICATION</scope>
    <source>
        <strain evidence="1">DM1-3 516 R44</strain>
    </source>
</reference>
<dbReference type="HOGENOM" id="CLU_1535163_0_0_1"/>
<protein>
    <submittedName>
        <fullName evidence="1">Gag-pol polyprotein</fullName>
    </submittedName>
</protein>
<sequence>MKVKIQGKWERTKADQAFQGNAHHTTRVFTPLVATTPRGSTYGGEDITTRKAFTRRTEEDNMNQGAPPQALVDPLINNVTHVEFRATIQVLDQAVTAQDNREVIAPVNPNMNSASSRVRDFARMNPLEIFGTKAEEDPKEFIDEDYKVLAITGVTSVEKSRISRLPIERCCSSVV</sequence>
<dbReference type="PaxDb" id="4113-PGSC0003DMT400094823"/>
<dbReference type="EnsemblPlants" id="PGSC0003DMT400094823">
    <property type="protein sequence ID" value="PGSC0003DMT400094823"/>
    <property type="gene ID" value="PGSC0003DMG400044394"/>
</dbReference>
<dbReference type="InParanoid" id="M1DUY9"/>
<name>M1DUY9_SOLTU</name>
<evidence type="ECO:0000313" key="2">
    <source>
        <dbReference type="Proteomes" id="UP000011115"/>
    </source>
</evidence>
<evidence type="ECO:0000313" key="1">
    <source>
        <dbReference type="EnsemblPlants" id="PGSC0003DMT400094823"/>
    </source>
</evidence>
<reference evidence="2" key="1">
    <citation type="journal article" date="2011" name="Nature">
        <title>Genome sequence and analysis of the tuber crop potato.</title>
        <authorList>
            <consortium name="The Potato Genome Sequencing Consortium"/>
        </authorList>
    </citation>
    <scope>NUCLEOTIDE SEQUENCE [LARGE SCALE GENOMIC DNA]</scope>
    <source>
        <strain evidence="2">cv. DM1-3 516 R44</strain>
    </source>
</reference>